<dbReference type="InterPro" id="IPR050797">
    <property type="entry name" value="Carb_Metab_Trans_Reg"/>
</dbReference>
<evidence type="ECO:0000256" key="6">
    <source>
        <dbReference type="ARBA" id="ARBA00023163"/>
    </source>
</evidence>
<dbReference type="Proteomes" id="UP000030641">
    <property type="component" value="Unassembled WGS sequence"/>
</dbReference>
<keyword evidence="7" id="KW-0539">Nucleus</keyword>
<dbReference type="CDD" id="cd12148">
    <property type="entry name" value="fungal_TF_MHR"/>
    <property type="match status" value="1"/>
</dbReference>
<evidence type="ECO:0000313" key="11">
    <source>
        <dbReference type="Proteomes" id="UP000030641"/>
    </source>
</evidence>
<dbReference type="PANTHER" id="PTHR31668">
    <property type="entry name" value="GLUCOSE TRANSPORT TRANSCRIPTION REGULATOR RGT1-RELATED-RELATED"/>
    <property type="match status" value="1"/>
</dbReference>
<feature type="compositionally biased region" description="Polar residues" evidence="8">
    <location>
        <begin position="517"/>
        <end position="526"/>
    </location>
</feature>
<keyword evidence="11" id="KW-1185">Reference proteome</keyword>
<evidence type="ECO:0000313" key="10">
    <source>
        <dbReference type="EMBL" id="KEQ96344.1"/>
    </source>
</evidence>
<keyword evidence="2" id="KW-0479">Metal-binding</keyword>
<keyword evidence="6" id="KW-0804">Transcription</keyword>
<evidence type="ECO:0000259" key="9">
    <source>
        <dbReference type="Pfam" id="PF04082"/>
    </source>
</evidence>
<dbReference type="STRING" id="1043005.A0A074YJU2"/>
<comment type="subcellular location">
    <subcellularLocation>
        <location evidence="1">Nucleus</location>
    </subcellularLocation>
</comment>
<keyword evidence="5" id="KW-0238">DNA-binding</keyword>
<evidence type="ECO:0000256" key="5">
    <source>
        <dbReference type="ARBA" id="ARBA00023125"/>
    </source>
</evidence>
<reference evidence="10 11" key="1">
    <citation type="journal article" date="2014" name="BMC Genomics">
        <title>Genome sequencing of four Aureobasidium pullulans varieties: biotechnological potential, stress tolerance, and description of new species.</title>
        <authorList>
            <person name="Gostin Ar C."/>
            <person name="Ohm R.A."/>
            <person name="Kogej T."/>
            <person name="Sonjak S."/>
            <person name="Turk M."/>
            <person name="Zajc J."/>
            <person name="Zalar P."/>
            <person name="Grube M."/>
            <person name="Sun H."/>
            <person name="Han J."/>
            <person name="Sharma A."/>
            <person name="Chiniquy J."/>
            <person name="Ngan C.Y."/>
            <person name="Lipzen A."/>
            <person name="Barry K."/>
            <person name="Grigoriev I.V."/>
            <person name="Gunde-Cimerman N."/>
        </authorList>
    </citation>
    <scope>NUCLEOTIDE SEQUENCE [LARGE SCALE GENOMIC DNA]</scope>
    <source>
        <strain evidence="10 11">EXF-2481</strain>
    </source>
</reference>
<name>A0A074YJU2_AURSE</name>
<dbReference type="Pfam" id="PF04082">
    <property type="entry name" value="Fungal_trans"/>
    <property type="match status" value="1"/>
</dbReference>
<dbReference type="GO" id="GO:0005634">
    <property type="term" value="C:nucleus"/>
    <property type="evidence" value="ECO:0007669"/>
    <property type="project" value="UniProtKB-SubCell"/>
</dbReference>
<gene>
    <name evidence="10" type="ORF">AUEXF2481DRAFT_3861</name>
</gene>
<dbReference type="GO" id="GO:0003677">
    <property type="term" value="F:DNA binding"/>
    <property type="evidence" value="ECO:0007669"/>
    <property type="project" value="UniProtKB-KW"/>
</dbReference>
<evidence type="ECO:0000256" key="4">
    <source>
        <dbReference type="ARBA" id="ARBA00023015"/>
    </source>
</evidence>
<dbReference type="HOGENOM" id="CLU_016574_5_0_1"/>
<dbReference type="PANTHER" id="PTHR31668:SF18">
    <property type="entry name" value="MALTOSE FERMENTATION REGULATORY PROTEIN MAL13-RELATED"/>
    <property type="match status" value="1"/>
</dbReference>
<dbReference type="EMBL" id="KL584756">
    <property type="protein sequence ID" value="KEQ96344.1"/>
    <property type="molecule type" value="Genomic_DNA"/>
</dbReference>
<dbReference type="AlphaFoldDB" id="A0A074YJU2"/>
<dbReference type="InterPro" id="IPR007219">
    <property type="entry name" value="XnlR_reg_dom"/>
</dbReference>
<protein>
    <recommendedName>
        <fullName evidence="9">Xylanolytic transcriptional activator regulatory domain-containing protein</fullName>
    </recommendedName>
</protein>
<evidence type="ECO:0000256" key="7">
    <source>
        <dbReference type="ARBA" id="ARBA00023242"/>
    </source>
</evidence>
<dbReference type="RefSeq" id="XP_013344790.1">
    <property type="nucleotide sequence ID" value="XM_013489336.1"/>
</dbReference>
<dbReference type="GO" id="GO:0008270">
    <property type="term" value="F:zinc ion binding"/>
    <property type="evidence" value="ECO:0007669"/>
    <property type="project" value="InterPro"/>
</dbReference>
<feature type="region of interest" description="Disordered" evidence="8">
    <location>
        <begin position="513"/>
        <end position="533"/>
    </location>
</feature>
<dbReference type="GO" id="GO:0006351">
    <property type="term" value="P:DNA-templated transcription"/>
    <property type="evidence" value="ECO:0007669"/>
    <property type="project" value="InterPro"/>
</dbReference>
<dbReference type="OMA" id="FWILYVT"/>
<keyword evidence="3" id="KW-0862">Zinc</keyword>
<dbReference type="GeneID" id="25366152"/>
<evidence type="ECO:0000256" key="1">
    <source>
        <dbReference type="ARBA" id="ARBA00004123"/>
    </source>
</evidence>
<accession>A0A074YJU2</accession>
<evidence type="ECO:0000256" key="8">
    <source>
        <dbReference type="SAM" id="MobiDB-lite"/>
    </source>
</evidence>
<feature type="domain" description="Xylanolytic transcriptional activator regulatory" evidence="9">
    <location>
        <begin position="133"/>
        <end position="284"/>
    </location>
</feature>
<evidence type="ECO:0000256" key="2">
    <source>
        <dbReference type="ARBA" id="ARBA00022723"/>
    </source>
</evidence>
<dbReference type="InParanoid" id="A0A074YJU2"/>
<evidence type="ECO:0000256" key="3">
    <source>
        <dbReference type="ARBA" id="ARBA00022833"/>
    </source>
</evidence>
<sequence length="533" mass="59487">MDQTRSVTVEHDCRNTSPLQANLLTTSSLGDAPISHSTSGQYVAPTGQDVEGDSLDDTYLTFDEFAQNVLATTSARQLPQLNTSYAWSQLGYTTPSVVEQHSPFPSSIDVLNSPNTTVPPVFQINRITERSVDLFFKHTYPIYPVIEESSIRSILSGSREPTLAESCLLWSICALTLVTVDSWPAMTVESRSVTARKYVRQCLDTRMANNFIESASIEDVLASLFIAVTYFDLKCRKTSWFHLKEAITLGHFVGITCAGQNSLLDSMQKIIYQRVYALLYITERGACIHDKFPVSILEPPDLPYVALPGEERTVSPSLSGLFQLFSLLDMSFIQAWTESSLSPNTATKLEELQQHLRRPISVEGMSDIQRANILVTQQWLRLMVWQTALRLGLVSSTTVNPTFSYTYPVEIATSLCEILKTLAPISIQVHGLGIFEKQFEIAYSLLDALTLSTVSLPGDHHETLRSLLLSLSASPTSREIYVHILQKKIGQSSGKTVDQKYVHLADVQLLREDRNSRQNTRRSSAMYQGGLEQ</sequence>
<keyword evidence="4" id="KW-0805">Transcription regulation</keyword>
<proteinExistence type="predicted"/>
<organism evidence="10 11">
    <name type="scientific">Aureobasidium subglaciale (strain EXF-2481)</name>
    <name type="common">Aureobasidium pullulans var. subglaciale</name>
    <dbReference type="NCBI Taxonomy" id="1043005"/>
    <lineage>
        <taxon>Eukaryota</taxon>
        <taxon>Fungi</taxon>
        <taxon>Dikarya</taxon>
        <taxon>Ascomycota</taxon>
        <taxon>Pezizomycotina</taxon>
        <taxon>Dothideomycetes</taxon>
        <taxon>Dothideomycetidae</taxon>
        <taxon>Dothideales</taxon>
        <taxon>Saccotheciaceae</taxon>
        <taxon>Aureobasidium</taxon>
    </lineage>
</organism>
<dbReference type="OrthoDB" id="4132249at2759"/>